<keyword evidence="3" id="KW-1185">Reference proteome</keyword>
<dbReference type="AlphaFoldDB" id="A0A0D2FJ27"/>
<sequence length="176" mass="19802">MTTTTTMSLRSQLTGAWELIEYSAHLPNHESNKRYPMGTDATGIIMYTADGYMSAQLLRPGQNPFNKGGQEGADSEWATVGRNYVAYTGPYYLDESGDEQGRPILLHHMRTSNLPYLVGDTQRRIVKILDEPDGKYLVLGLDEPMKVDGEDRIIRVRWRRLPDNQASSPLSDGQHS</sequence>
<dbReference type="Proteomes" id="UP000054266">
    <property type="component" value="Unassembled WGS sequence"/>
</dbReference>
<evidence type="ECO:0000313" key="2">
    <source>
        <dbReference type="EMBL" id="KIW68038.1"/>
    </source>
</evidence>
<accession>A0A0D2FJ27</accession>
<protein>
    <recommendedName>
        <fullName evidence="1">Lipocalin-like domain-containing protein</fullName>
    </recommendedName>
</protein>
<evidence type="ECO:0000259" key="1">
    <source>
        <dbReference type="Pfam" id="PF13924"/>
    </source>
</evidence>
<evidence type="ECO:0000313" key="3">
    <source>
        <dbReference type="Proteomes" id="UP000054266"/>
    </source>
</evidence>
<dbReference type="Pfam" id="PF13924">
    <property type="entry name" value="Lipocalin_5"/>
    <property type="match status" value="1"/>
</dbReference>
<dbReference type="EMBL" id="KN846958">
    <property type="protein sequence ID" value="KIW68038.1"/>
    <property type="molecule type" value="Genomic_DNA"/>
</dbReference>
<gene>
    <name evidence="2" type="ORF">PV04_04009</name>
</gene>
<feature type="domain" description="Lipocalin-like" evidence="1">
    <location>
        <begin position="15"/>
        <end position="130"/>
    </location>
</feature>
<dbReference type="HOGENOM" id="CLU_109259_2_1_1"/>
<reference evidence="2 3" key="1">
    <citation type="submission" date="2015-01" db="EMBL/GenBank/DDBJ databases">
        <title>The Genome Sequence of Capronia semiimmersa CBS27337.</title>
        <authorList>
            <consortium name="The Broad Institute Genomics Platform"/>
            <person name="Cuomo C."/>
            <person name="de Hoog S."/>
            <person name="Gorbushina A."/>
            <person name="Stielow B."/>
            <person name="Teixiera M."/>
            <person name="Abouelleil A."/>
            <person name="Chapman S.B."/>
            <person name="Priest M."/>
            <person name="Young S.K."/>
            <person name="Wortman J."/>
            <person name="Nusbaum C."/>
            <person name="Birren B."/>
        </authorList>
    </citation>
    <scope>NUCLEOTIDE SEQUENCE [LARGE SCALE GENOMIC DNA]</scope>
    <source>
        <strain evidence="2 3">CBS 27337</strain>
    </source>
</reference>
<proteinExistence type="predicted"/>
<dbReference type="InterPro" id="IPR024311">
    <property type="entry name" value="Lipocalin-like"/>
</dbReference>
<name>A0A0D2FJ27_9EURO</name>
<organism evidence="2 3">
    <name type="scientific">Phialophora macrospora</name>
    <dbReference type="NCBI Taxonomy" id="1851006"/>
    <lineage>
        <taxon>Eukaryota</taxon>
        <taxon>Fungi</taxon>
        <taxon>Dikarya</taxon>
        <taxon>Ascomycota</taxon>
        <taxon>Pezizomycotina</taxon>
        <taxon>Eurotiomycetes</taxon>
        <taxon>Chaetothyriomycetidae</taxon>
        <taxon>Chaetothyriales</taxon>
        <taxon>Herpotrichiellaceae</taxon>
        <taxon>Phialophora</taxon>
    </lineage>
</organism>